<evidence type="ECO:0000313" key="8">
    <source>
        <dbReference type="Proteomes" id="UP001523401"/>
    </source>
</evidence>
<evidence type="ECO:0000256" key="4">
    <source>
        <dbReference type="ARBA" id="ARBA00023235"/>
    </source>
</evidence>
<dbReference type="Proteomes" id="UP001523401">
    <property type="component" value="Unassembled WGS sequence"/>
</dbReference>
<dbReference type="EC" id="5.4.4.2" evidence="3"/>
<dbReference type="InterPro" id="IPR004561">
    <property type="entry name" value="IsoChor_synthase"/>
</dbReference>
<comment type="catalytic activity">
    <reaction evidence="1">
        <text>chorismate = isochorismate</text>
        <dbReference type="Rhea" id="RHEA:18985"/>
        <dbReference type="ChEBI" id="CHEBI:29748"/>
        <dbReference type="ChEBI" id="CHEBI:29780"/>
        <dbReference type="EC" id="5.4.4.2"/>
    </reaction>
</comment>
<organism evidence="7 8">
    <name type="scientific">Asaia lannensis NBRC 102526</name>
    <dbReference type="NCBI Taxonomy" id="1307926"/>
    <lineage>
        <taxon>Bacteria</taxon>
        <taxon>Pseudomonadati</taxon>
        <taxon>Pseudomonadota</taxon>
        <taxon>Alphaproteobacteria</taxon>
        <taxon>Acetobacterales</taxon>
        <taxon>Acetobacteraceae</taxon>
        <taxon>Asaia</taxon>
    </lineage>
</organism>
<dbReference type="InterPro" id="IPR015890">
    <property type="entry name" value="Chorismate_C"/>
</dbReference>
<dbReference type="InterPro" id="IPR005801">
    <property type="entry name" value="ADC_synthase"/>
</dbReference>
<keyword evidence="4 7" id="KW-0413">Isomerase</keyword>
<evidence type="ECO:0000256" key="1">
    <source>
        <dbReference type="ARBA" id="ARBA00000799"/>
    </source>
</evidence>
<evidence type="ECO:0000259" key="6">
    <source>
        <dbReference type="Pfam" id="PF00425"/>
    </source>
</evidence>
<dbReference type="Pfam" id="PF00425">
    <property type="entry name" value="Chorismate_bind"/>
    <property type="match status" value="1"/>
</dbReference>
<evidence type="ECO:0000313" key="7">
    <source>
        <dbReference type="EMBL" id="MCO6161011.1"/>
    </source>
</evidence>
<comment type="caution">
    <text evidence="7">The sequence shown here is derived from an EMBL/GenBank/DDBJ whole genome shotgun (WGS) entry which is preliminary data.</text>
</comment>
<dbReference type="SUPFAM" id="SSF56322">
    <property type="entry name" value="ADC synthase"/>
    <property type="match status" value="1"/>
</dbReference>
<evidence type="ECO:0000256" key="5">
    <source>
        <dbReference type="ARBA" id="ARBA00041564"/>
    </source>
</evidence>
<dbReference type="EMBL" id="JAMXQU010000013">
    <property type="protein sequence ID" value="MCO6161011.1"/>
    <property type="molecule type" value="Genomic_DNA"/>
</dbReference>
<dbReference type="NCBIfam" id="TIGR00543">
    <property type="entry name" value="isochor_syn"/>
    <property type="match status" value="1"/>
</dbReference>
<evidence type="ECO:0000256" key="2">
    <source>
        <dbReference type="ARBA" id="ARBA00005297"/>
    </source>
</evidence>
<evidence type="ECO:0000256" key="3">
    <source>
        <dbReference type="ARBA" id="ARBA00012824"/>
    </source>
</evidence>
<keyword evidence="8" id="KW-1185">Reference proteome</keyword>
<comment type="similarity">
    <text evidence="2">Belongs to the isochorismate synthase family.</text>
</comment>
<gene>
    <name evidence="7" type="ORF">NF685_13300</name>
</gene>
<protein>
    <recommendedName>
        <fullName evidence="3">isochorismate synthase</fullName>
        <ecNumber evidence="3">5.4.4.2</ecNumber>
    </recommendedName>
    <alternativeName>
        <fullName evidence="5">Isochorismate mutase</fullName>
    </alternativeName>
</protein>
<sequence>MRTTASLPRRRAAVPTPDHAGYTEAVRRAAALIRGNALQKVVLARELAVEFDTAICLDAVFNRLVTLNPGVTHFQIPLNQGGTLLGASPELLLRREGRRVMCNPLAGSARRVADPVKDAAIGAALLGSPKDRHEHSFVVAQIKEALAPVCDSLHVPPEPSLVQTAQMWHLGTHIEGILTDTGLSALDLALLLHPTPAVCGTPTQEARALIGELEPFDRGTFAGAVGWCDDKGDGEWAVTIRCGIVEDRKIRLYAGAGIVGDSDPEMEWAETEAKLGTMLTVLGLADQHP</sequence>
<dbReference type="Gene3D" id="3.60.120.10">
    <property type="entry name" value="Anthranilate synthase"/>
    <property type="match status" value="1"/>
</dbReference>
<dbReference type="GO" id="GO:0008909">
    <property type="term" value="F:isochorismate synthase activity"/>
    <property type="evidence" value="ECO:0007669"/>
    <property type="project" value="UniProtKB-EC"/>
</dbReference>
<accession>A0ABT1CKA1</accession>
<dbReference type="PANTHER" id="PTHR42839">
    <property type="entry name" value="ISOCHORISMATE SYNTHASE ENTC"/>
    <property type="match status" value="1"/>
</dbReference>
<reference evidence="7 8" key="1">
    <citation type="submission" date="2022-06" db="EMBL/GenBank/DDBJ databases">
        <title>Whole-genome of Asaia lannensis strain LMG 27011T.</title>
        <authorList>
            <person name="Sombolestani A."/>
        </authorList>
    </citation>
    <scope>NUCLEOTIDE SEQUENCE [LARGE SCALE GENOMIC DNA]</scope>
    <source>
        <strain evidence="7 8">NBRC 102526</strain>
    </source>
</reference>
<dbReference type="RefSeq" id="WP_252849996.1">
    <property type="nucleotide sequence ID" value="NZ_BAPW01000008.1"/>
</dbReference>
<name>A0ABT1CKA1_9PROT</name>
<proteinExistence type="inferred from homology"/>
<feature type="domain" description="Chorismate-utilising enzyme C-terminal" evidence="6">
    <location>
        <begin position="19"/>
        <end position="274"/>
    </location>
</feature>
<dbReference type="PANTHER" id="PTHR42839:SF2">
    <property type="entry name" value="ISOCHORISMATE SYNTHASE ENTC"/>
    <property type="match status" value="1"/>
</dbReference>